<dbReference type="EMBL" id="JDSQ01000033">
    <property type="protein sequence ID" value="EWS77095.1"/>
    <property type="molecule type" value="Genomic_DNA"/>
</dbReference>
<name>Z9JFE3_9GAMM</name>
<reference evidence="1 2" key="1">
    <citation type="journal article" date="2014" name="Genome Announc.">
        <title>Draft Genome Sequence of Xylella fastidiosa Pear Leaf Scorch Strain in Taiwan.</title>
        <authorList>
            <person name="Su C.C."/>
            <person name="Deng W.L."/>
            <person name="Jan F.J."/>
            <person name="Chang C.J."/>
            <person name="Huang H."/>
            <person name="Chen J."/>
        </authorList>
    </citation>
    <scope>NUCLEOTIDE SEQUENCE [LARGE SCALE GENOMIC DNA]</scope>
    <source>
        <strain evidence="1 2">PLS229</strain>
    </source>
</reference>
<comment type="caution">
    <text evidence="1">The sequence shown here is derived from an EMBL/GenBank/DDBJ whole genome shotgun (WGS) entry which is preliminary data.</text>
</comment>
<dbReference type="Proteomes" id="UP000020406">
    <property type="component" value="Unassembled WGS sequence"/>
</dbReference>
<protein>
    <submittedName>
        <fullName evidence="1">Uncharacterized protein</fullName>
    </submittedName>
</protein>
<accession>Z9JFE3</accession>
<organism evidence="1 2">
    <name type="scientific">Xylella taiwanensis</name>
    <dbReference type="NCBI Taxonomy" id="1444770"/>
    <lineage>
        <taxon>Bacteria</taxon>
        <taxon>Pseudomonadati</taxon>
        <taxon>Pseudomonadota</taxon>
        <taxon>Gammaproteobacteria</taxon>
        <taxon>Lysobacterales</taxon>
        <taxon>Lysobacteraceae</taxon>
        <taxon>Xylella</taxon>
    </lineage>
</organism>
<evidence type="ECO:0000313" key="2">
    <source>
        <dbReference type="Proteomes" id="UP000020406"/>
    </source>
</evidence>
<evidence type="ECO:0000313" key="1">
    <source>
        <dbReference type="EMBL" id="EWS77095.1"/>
    </source>
</evidence>
<sequence length="40" mass="4440">MAEKIAHVIGDPCEKLVIGSLRSSNFFNAWLEQLGQAIPR</sequence>
<dbReference type="RefSeq" id="WP_268980405.1">
    <property type="nucleotide sequence ID" value="NZ_CP087681.1"/>
</dbReference>
<gene>
    <name evidence="1" type="ORF">AF72_12675</name>
</gene>
<dbReference type="STRING" id="1444770.AF72_12675"/>
<proteinExistence type="predicted"/>
<dbReference type="PATRIC" id="fig|1444770.3.peg.3003"/>
<dbReference type="AlphaFoldDB" id="Z9JFE3"/>